<organism evidence="9 10">
    <name type="scientific">Cohnella cholangitidis</name>
    <dbReference type="NCBI Taxonomy" id="2598458"/>
    <lineage>
        <taxon>Bacteria</taxon>
        <taxon>Bacillati</taxon>
        <taxon>Bacillota</taxon>
        <taxon>Bacilli</taxon>
        <taxon>Bacillales</taxon>
        <taxon>Paenibacillaceae</taxon>
        <taxon>Cohnella</taxon>
    </lineage>
</organism>
<evidence type="ECO:0000256" key="5">
    <source>
        <dbReference type="ARBA" id="ARBA00022989"/>
    </source>
</evidence>
<dbReference type="Pfam" id="PF00528">
    <property type="entry name" value="BPD_transp_1"/>
    <property type="match status" value="1"/>
</dbReference>
<evidence type="ECO:0000313" key="9">
    <source>
        <dbReference type="EMBL" id="QMV43337.1"/>
    </source>
</evidence>
<dbReference type="GO" id="GO:0055085">
    <property type="term" value="P:transmembrane transport"/>
    <property type="evidence" value="ECO:0007669"/>
    <property type="project" value="InterPro"/>
</dbReference>
<feature type="transmembrane region" description="Helical" evidence="7">
    <location>
        <begin position="78"/>
        <end position="97"/>
    </location>
</feature>
<dbReference type="CDD" id="cd06261">
    <property type="entry name" value="TM_PBP2"/>
    <property type="match status" value="1"/>
</dbReference>
<sequence length="295" mass="33535">MSLIRNRKKTLILIAFVFPALLFYSVFVLAPSIGGAWYSLTDWNGLNPTYERVGFGNYIEALTEDRFFLDSIWFTLKYVVFMVILSNFLAILLAVLIESRKRSKVWFRTIFFMPNMISLIIGGFMWMFIFTKVLPYIAEHTIFGFLDQSWIGDPRLSFYTILILSLWSGVGYLMVIYIAALQGVPQQLKEAAAIDGANAYQTFRNVTLPMIYPAVTIGLFVTLNSSFKVFEAVFALTGGGPGRATQVIALNIFEEAFSQSNRYGYASAKAMILFLIVLIITVIQLWIMKRREVEA</sequence>
<dbReference type="SUPFAM" id="SSF161098">
    <property type="entry name" value="MetI-like"/>
    <property type="match status" value="1"/>
</dbReference>
<dbReference type="AlphaFoldDB" id="A0A7G5C2A3"/>
<dbReference type="Gene3D" id="1.10.3720.10">
    <property type="entry name" value="MetI-like"/>
    <property type="match status" value="1"/>
</dbReference>
<feature type="transmembrane region" description="Helical" evidence="7">
    <location>
        <begin position="117"/>
        <end position="138"/>
    </location>
</feature>
<evidence type="ECO:0000259" key="8">
    <source>
        <dbReference type="PROSITE" id="PS50928"/>
    </source>
</evidence>
<keyword evidence="2 7" id="KW-0813">Transport</keyword>
<dbReference type="PANTHER" id="PTHR30193">
    <property type="entry name" value="ABC TRANSPORTER PERMEASE PROTEIN"/>
    <property type="match status" value="1"/>
</dbReference>
<accession>A0A7G5C2A3</accession>
<keyword evidence="4 7" id="KW-0812">Transmembrane</keyword>
<dbReference type="PANTHER" id="PTHR30193:SF37">
    <property type="entry name" value="INNER MEMBRANE ABC TRANSPORTER PERMEASE PROTEIN YCJO"/>
    <property type="match status" value="1"/>
</dbReference>
<keyword evidence="6 7" id="KW-0472">Membrane</keyword>
<reference evidence="9 10" key="1">
    <citation type="submission" date="2019-07" db="EMBL/GenBank/DDBJ databases">
        <authorList>
            <person name="Kim J.K."/>
            <person name="Cheong H.-M."/>
            <person name="Choi Y."/>
            <person name="Hwang K.J."/>
            <person name="Lee S."/>
            <person name="Choi C."/>
        </authorList>
    </citation>
    <scope>NUCLEOTIDE SEQUENCE [LARGE SCALE GENOMIC DNA]</scope>
    <source>
        <strain evidence="9 10">KS 22</strain>
    </source>
</reference>
<keyword evidence="5 7" id="KW-1133">Transmembrane helix</keyword>
<dbReference type="Proteomes" id="UP000515679">
    <property type="component" value="Chromosome"/>
</dbReference>
<keyword evidence="3" id="KW-1003">Cell membrane</keyword>
<evidence type="ECO:0000256" key="4">
    <source>
        <dbReference type="ARBA" id="ARBA00022692"/>
    </source>
</evidence>
<dbReference type="InterPro" id="IPR035906">
    <property type="entry name" value="MetI-like_sf"/>
</dbReference>
<dbReference type="RefSeq" id="WP_182299571.1">
    <property type="nucleotide sequence ID" value="NZ_CP041969.1"/>
</dbReference>
<dbReference type="PROSITE" id="PS50928">
    <property type="entry name" value="ABC_TM1"/>
    <property type="match status" value="1"/>
</dbReference>
<dbReference type="GO" id="GO:0005886">
    <property type="term" value="C:plasma membrane"/>
    <property type="evidence" value="ECO:0007669"/>
    <property type="project" value="UniProtKB-SubCell"/>
</dbReference>
<dbReference type="InterPro" id="IPR051393">
    <property type="entry name" value="ABC_transporter_permease"/>
</dbReference>
<protein>
    <submittedName>
        <fullName evidence="9">Sugar ABC transporter permease</fullName>
    </submittedName>
</protein>
<gene>
    <name evidence="9" type="ORF">FPL14_20770</name>
</gene>
<evidence type="ECO:0000256" key="7">
    <source>
        <dbReference type="RuleBase" id="RU363032"/>
    </source>
</evidence>
<feature type="transmembrane region" description="Helical" evidence="7">
    <location>
        <begin position="12"/>
        <end position="38"/>
    </location>
</feature>
<evidence type="ECO:0000256" key="6">
    <source>
        <dbReference type="ARBA" id="ARBA00023136"/>
    </source>
</evidence>
<dbReference type="InterPro" id="IPR000515">
    <property type="entry name" value="MetI-like"/>
</dbReference>
<evidence type="ECO:0000256" key="3">
    <source>
        <dbReference type="ARBA" id="ARBA00022475"/>
    </source>
</evidence>
<feature type="transmembrane region" description="Helical" evidence="7">
    <location>
        <begin position="270"/>
        <end position="288"/>
    </location>
</feature>
<dbReference type="EMBL" id="CP041969">
    <property type="protein sequence ID" value="QMV43337.1"/>
    <property type="molecule type" value="Genomic_DNA"/>
</dbReference>
<proteinExistence type="inferred from homology"/>
<evidence type="ECO:0000313" key="10">
    <source>
        <dbReference type="Proteomes" id="UP000515679"/>
    </source>
</evidence>
<feature type="transmembrane region" description="Helical" evidence="7">
    <location>
        <begin position="158"/>
        <end position="180"/>
    </location>
</feature>
<name>A0A7G5C2A3_9BACL</name>
<evidence type="ECO:0000256" key="2">
    <source>
        <dbReference type="ARBA" id="ARBA00022448"/>
    </source>
</evidence>
<evidence type="ECO:0000256" key="1">
    <source>
        <dbReference type="ARBA" id="ARBA00004651"/>
    </source>
</evidence>
<comment type="subcellular location">
    <subcellularLocation>
        <location evidence="1 7">Cell membrane</location>
        <topology evidence="1 7">Multi-pass membrane protein</topology>
    </subcellularLocation>
</comment>
<dbReference type="KEGG" id="cchl:FPL14_20770"/>
<feature type="domain" description="ABC transmembrane type-1" evidence="8">
    <location>
        <begin position="72"/>
        <end position="284"/>
    </location>
</feature>
<keyword evidence="10" id="KW-1185">Reference proteome</keyword>
<comment type="similarity">
    <text evidence="7">Belongs to the binding-protein-dependent transport system permease family.</text>
</comment>